<evidence type="ECO:0008006" key="6">
    <source>
        <dbReference type="Google" id="ProtNLM"/>
    </source>
</evidence>
<dbReference type="InterPro" id="IPR051695">
    <property type="entry name" value="Phosphoglycerate_Mutase"/>
</dbReference>
<evidence type="ECO:0000313" key="4">
    <source>
        <dbReference type="EMBL" id="KAF5380912.1"/>
    </source>
</evidence>
<dbReference type="Pfam" id="PF00300">
    <property type="entry name" value="His_Phos_1"/>
    <property type="match status" value="1"/>
</dbReference>
<dbReference type="SMART" id="SM00855">
    <property type="entry name" value="PGAM"/>
    <property type="match status" value="1"/>
</dbReference>
<dbReference type="SUPFAM" id="SSF53254">
    <property type="entry name" value="Phosphoglycerate mutase-like"/>
    <property type="match status" value="1"/>
</dbReference>
<dbReference type="Proteomes" id="UP000565441">
    <property type="component" value="Unassembled WGS sequence"/>
</dbReference>
<dbReference type="OrthoDB" id="354304at2759"/>
<evidence type="ECO:0000313" key="5">
    <source>
        <dbReference type="Proteomes" id="UP000565441"/>
    </source>
</evidence>
<evidence type="ECO:0000256" key="2">
    <source>
        <dbReference type="PIRSR" id="PIRSR613078-1"/>
    </source>
</evidence>
<proteinExistence type="predicted"/>
<feature type="active site" description="Proton donor/acceptor" evidence="2">
    <location>
        <position position="86"/>
    </location>
</feature>
<dbReference type="CDD" id="cd07067">
    <property type="entry name" value="HP_PGM_like"/>
    <property type="match status" value="1"/>
</dbReference>
<feature type="binding site" evidence="3">
    <location>
        <begin position="11"/>
        <end position="18"/>
    </location>
    <ligand>
        <name>substrate</name>
    </ligand>
</feature>
<protein>
    <recommendedName>
        <fullName evidence="6">Phosphoglycerate mutase</fullName>
    </recommendedName>
</protein>
<dbReference type="GO" id="GO:0005829">
    <property type="term" value="C:cytosol"/>
    <property type="evidence" value="ECO:0007669"/>
    <property type="project" value="TreeGrafter"/>
</dbReference>
<accession>A0A8H5HCQ9</accession>
<dbReference type="AlphaFoldDB" id="A0A8H5HCQ9"/>
<dbReference type="EMBL" id="JAACJP010000012">
    <property type="protein sequence ID" value="KAF5380912.1"/>
    <property type="molecule type" value="Genomic_DNA"/>
</dbReference>
<dbReference type="InterPro" id="IPR029033">
    <property type="entry name" value="His_PPase_superfam"/>
</dbReference>
<organism evidence="4 5">
    <name type="scientific">Tricholomella constricta</name>
    <dbReference type="NCBI Taxonomy" id="117010"/>
    <lineage>
        <taxon>Eukaryota</taxon>
        <taxon>Fungi</taxon>
        <taxon>Dikarya</taxon>
        <taxon>Basidiomycota</taxon>
        <taxon>Agaricomycotina</taxon>
        <taxon>Agaricomycetes</taxon>
        <taxon>Agaricomycetidae</taxon>
        <taxon>Agaricales</taxon>
        <taxon>Tricholomatineae</taxon>
        <taxon>Lyophyllaceae</taxon>
        <taxon>Tricholomella</taxon>
    </lineage>
</organism>
<evidence type="ECO:0000256" key="1">
    <source>
        <dbReference type="ARBA" id="ARBA00022801"/>
    </source>
</evidence>
<dbReference type="GO" id="GO:0045820">
    <property type="term" value="P:negative regulation of glycolytic process"/>
    <property type="evidence" value="ECO:0007669"/>
    <property type="project" value="TreeGrafter"/>
</dbReference>
<comment type="caution">
    <text evidence="4">The sequence shown here is derived from an EMBL/GenBank/DDBJ whole genome shotgun (WGS) entry which is preliminary data.</text>
</comment>
<dbReference type="GO" id="GO:0043456">
    <property type="term" value="P:regulation of pentose-phosphate shunt"/>
    <property type="evidence" value="ECO:0007669"/>
    <property type="project" value="TreeGrafter"/>
</dbReference>
<dbReference type="PROSITE" id="PS00175">
    <property type="entry name" value="PG_MUTASE"/>
    <property type="match status" value="1"/>
</dbReference>
<dbReference type="GO" id="GO:0004331">
    <property type="term" value="F:fructose-2,6-bisphosphate 2-phosphatase activity"/>
    <property type="evidence" value="ECO:0007669"/>
    <property type="project" value="TreeGrafter"/>
</dbReference>
<dbReference type="PANTHER" id="PTHR46517">
    <property type="entry name" value="FRUCTOSE-2,6-BISPHOSPHATASE TIGAR"/>
    <property type="match status" value="1"/>
</dbReference>
<dbReference type="PANTHER" id="PTHR46517:SF1">
    <property type="entry name" value="FRUCTOSE-2,6-BISPHOSPHATASE TIGAR"/>
    <property type="match status" value="1"/>
</dbReference>
<evidence type="ECO:0000256" key="3">
    <source>
        <dbReference type="PIRSR" id="PIRSR613078-2"/>
    </source>
</evidence>
<reference evidence="4 5" key="1">
    <citation type="journal article" date="2020" name="ISME J.">
        <title>Uncovering the hidden diversity of litter-decomposition mechanisms in mushroom-forming fungi.</title>
        <authorList>
            <person name="Floudas D."/>
            <person name="Bentzer J."/>
            <person name="Ahren D."/>
            <person name="Johansson T."/>
            <person name="Persson P."/>
            <person name="Tunlid A."/>
        </authorList>
    </citation>
    <scope>NUCLEOTIDE SEQUENCE [LARGE SCALE GENOMIC DNA]</scope>
    <source>
        <strain evidence="4 5">CBS 661.87</strain>
    </source>
</reference>
<dbReference type="InterPro" id="IPR001345">
    <property type="entry name" value="PG/BPGM_mutase_AS"/>
</dbReference>
<dbReference type="Gene3D" id="3.40.50.1240">
    <property type="entry name" value="Phosphoglycerate mutase-like"/>
    <property type="match status" value="1"/>
</dbReference>
<sequence>MTVLARVYLVRHGETDENRNGIIQGQLDTSLNSVGMEQARLVGEALKSIPFEIALSSDLNRAAKTTEAILAHHPHLELQKQTELRERHMGEMQGRTWTVQARPQAGPSDRTIESGAFFAARAESWWIKLHWDIGEKLDPPEKGQLRAGGGRAEMPEYIGDYY</sequence>
<feature type="binding site" evidence="3">
    <location>
        <position position="61"/>
    </location>
    <ligand>
        <name>substrate</name>
    </ligand>
</feature>
<gene>
    <name evidence="4" type="ORF">D9615_004161</name>
</gene>
<keyword evidence="5" id="KW-1185">Reference proteome</keyword>
<dbReference type="InterPro" id="IPR013078">
    <property type="entry name" value="His_Pase_superF_clade-1"/>
</dbReference>
<keyword evidence="1" id="KW-0378">Hydrolase</keyword>
<name>A0A8H5HCQ9_9AGAR</name>
<feature type="active site" description="Tele-phosphohistidine intermediate" evidence="2">
    <location>
        <position position="12"/>
    </location>
</feature>